<sequence>MSERGVSLVELCVVLAVLAVVMGVSVPGWTALVAKHRQHATVTEIASELRMARQLAMARHERVRVVVNLEQSELRTECMDGDQRAFRRYEFGQTGTVVDSMSTRPEIVFQPSGRSATATTMVLVDSRRVMHQVTVSLTGRVVVS</sequence>
<evidence type="ECO:0000256" key="2">
    <source>
        <dbReference type="ARBA" id="ARBA00021549"/>
    </source>
</evidence>
<dbReference type="NCBIfam" id="TIGR02532">
    <property type="entry name" value="IV_pilin_GFxxxE"/>
    <property type="match status" value="1"/>
</dbReference>
<organism evidence="12 13">
    <name type="scientific">Nitrospira defluvii</name>
    <dbReference type="NCBI Taxonomy" id="330214"/>
    <lineage>
        <taxon>Bacteria</taxon>
        <taxon>Pseudomonadati</taxon>
        <taxon>Nitrospirota</taxon>
        <taxon>Nitrospiria</taxon>
        <taxon>Nitrospirales</taxon>
        <taxon>Nitrospiraceae</taxon>
        <taxon>Nitrospira</taxon>
    </lineage>
</organism>
<accession>A0ABM8QVE7</accession>
<comment type="similarity">
    <text evidence="9">Belongs to the GSP H family.</text>
</comment>
<dbReference type="InterPro" id="IPR012902">
    <property type="entry name" value="N_methyl_site"/>
</dbReference>
<evidence type="ECO:0000256" key="9">
    <source>
        <dbReference type="ARBA" id="ARBA00025772"/>
    </source>
</evidence>
<comment type="subcellular location">
    <subcellularLocation>
        <location evidence="1">Cell inner membrane</location>
        <topology evidence="1">Single-pass membrane protein</topology>
    </subcellularLocation>
</comment>
<evidence type="ECO:0000256" key="7">
    <source>
        <dbReference type="ARBA" id="ARBA00022989"/>
    </source>
</evidence>
<comment type="caution">
    <text evidence="12">The sequence shown here is derived from an EMBL/GenBank/DDBJ whole genome shotgun (WGS) entry which is preliminary data.</text>
</comment>
<gene>
    <name evidence="12" type="ORF">NSPZN2_11516</name>
</gene>
<evidence type="ECO:0000256" key="10">
    <source>
        <dbReference type="ARBA" id="ARBA00030775"/>
    </source>
</evidence>
<dbReference type="InterPro" id="IPR022346">
    <property type="entry name" value="T2SS_GspH"/>
</dbReference>
<keyword evidence="3" id="KW-1003">Cell membrane</keyword>
<evidence type="ECO:0000256" key="6">
    <source>
        <dbReference type="ARBA" id="ARBA00022692"/>
    </source>
</evidence>
<evidence type="ECO:0000259" key="11">
    <source>
        <dbReference type="Pfam" id="PF12019"/>
    </source>
</evidence>
<dbReference type="Gene3D" id="3.55.40.10">
    <property type="entry name" value="minor pseudopilin epsh domain"/>
    <property type="match status" value="1"/>
</dbReference>
<dbReference type="Pfam" id="PF12019">
    <property type="entry name" value="GspH"/>
    <property type="match status" value="1"/>
</dbReference>
<evidence type="ECO:0000256" key="4">
    <source>
        <dbReference type="ARBA" id="ARBA00022481"/>
    </source>
</evidence>
<keyword evidence="13" id="KW-1185">Reference proteome</keyword>
<keyword evidence="4" id="KW-0488">Methylation</keyword>
<name>A0ABM8QVE7_9BACT</name>
<proteinExistence type="inferred from homology"/>
<evidence type="ECO:0000256" key="5">
    <source>
        <dbReference type="ARBA" id="ARBA00022519"/>
    </source>
</evidence>
<keyword evidence="7" id="KW-1133">Transmembrane helix</keyword>
<dbReference type="EMBL" id="CAJNBJ010000001">
    <property type="protein sequence ID" value="CAE6717289.1"/>
    <property type="molecule type" value="Genomic_DNA"/>
</dbReference>
<reference evidence="12 13" key="1">
    <citation type="submission" date="2021-02" db="EMBL/GenBank/DDBJ databases">
        <authorList>
            <person name="Han P."/>
        </authorList>
    </citation>
    <scope>NUCLEOTIDE SEQUENCE [LARGE SCALE GENOMIC DNA]</scope>
    <source>
        <strain evidence="12">Candidatus Nitrospira sp. ZN2</strain>
    </source>
</reference>
<evidence type="ECO:0000256" key="1">
    <source>
        <dbReference type="ARBA" id="ARBA00004377"/>
    </source>
</evidence>
<evidence type="ECO:0000313" key="12">
    <source>
        <dbReference type="EMBL" id="CAE6717289.1"/>
    </source>
</evidence>
<keyword evidence="5" id="KW-0997">Cell inner membrane</keyword>
<keyword evidence="8" id="KW-0472">Membrane</keyword>
<protein>
    <recommendedName>
        <fullName evidence="2">Type II secretion system protein H</fullName>
    </recommendedName>
    <alternativeName>
        <fullName evidence="10">General secretion pathway protein H</fullName>
    </alternativeName>
</protein>
<evidence type="ECO:0000313" key="13">
    <source>
        <dbReference type="Proteomes" id="UP000675880"/>
    </source>
</evidence>
<dbReference type="RefSeq" id="WP_213041245.1">
    <property type="nucleotide sequence ID" value="NZ_CAJNBJ010000001.1"/>
</dbReference>
<dbReference type="Proteomes" id="UP000675880">
    <property type="component" value="Unassembled WGS sequence"/>
</dbReference>
<evidence type="ECO:0000256" key="3">
    <source>
        <dbReference type="ARBA" id="ARBA00022475"/>
    </source>
</evidence>
<dbReference type="SUPFAM" id="SSF54523">
    <property type="entry name" value="Pili subunits"/>
    <property type="match status" value="1"/>
</dbReference>
<keyword evidence="6" id="KW-0812">Transmembrane</keyword>
<dbReference type="InterPro" id="IPR045584">
    <property type="entry name" value="Pilin-like"/>
</dbReference>
<feature type="domain" description="General secretion pathway GspH" evidence="11">
    <location>
        <begin position="42"/>
        <end position="139"/>
    </location>
</feature>
<evidence type="ECO:0000256" key="8">
    <source>
        <dbReference type="ARBA" id="ARBA00023136"/>
    </source>
</evidence>